<dbReference type="EMBL" id="KK914556">
    <property type="protein sequence ID" value="KDP33151.1"/>
    <property type="molecule type" value="Genomic_DNA"/>
</dbReference>
<evidence type="ECO:0000313" key="3">
    <source>
        <dbReference type="Proteomes" id="UP000027138"/>
    </source>
</evidence>
<feature type="region of interest" description="Disordered" evidence="1">
    <location>
        <begin position="1"/>
        <end position="21"/>
    </location>
</feature>
<dbReference type="AlphaFoldDB" id="A0A067KA87"/>
<feature type="region of interest" description="Disordered" evidence="1">
    <location>
        <begin position="67"/>
        <end position="91"/>
    </location>
</feature>
<organism evidence="2 3">
    <name type="scientific">Jatropha curcas</name>
    <name type="common">Barbados nut</name>
    <dbReference type="NCBI Taxonomy" id="180498"/>
    <lineage>
        <taxon>Eukaryota</taxon>
        <taxon>Viridiplantae</taxon>
        <taxon>Streptophyta</taxon>
        <taxon>Embryophyta</taxon>
        <taxon>Tracheophyta</taxon>
        <taxon>Spermatophyta</taxon>
        <taxon>Magnoliopsida</taxon>
        <taxon>eudicotyledons</taxon>
        <taxon>Gunneridae</taxon>
        <taxon>Pentapetalae</taxon>
        <taxon>rosids</taxon>
        <taxon>fabids</taxon>
        <taxon>Malpighiales</taxon>
        <taxon>Euphorbiaceae</taxon>
        <taxon>Crotonoideae</taxon>
        <taxon>Jatropheae</taxon>
        <taxon>Jatropha</taxon>
    </lineage>
</organism>
<protein>
    <submittedName>
        <fullName evidence="2">Uncharacterized protein</fullName>
    </submittedName>
</protein>
<name>A0A067KA87_JATCU</name>
<keyword evidence="3" id="KW-1185">Reference proteome</keyword>
<reference evidence="2 3" key="1">
    <citation type="journal article" date="2014" name="PLoS ONE">
        <title>Global Analysis of Gene Expression Profiles in Physic Nut (Jatropha curcas L.) Seedlings Exposed to Salt Stress.</title>
        <authorList>
            <person name="Zhang L."/>
            <person name="Zhang C."/>
            <person name="Wu P."/>
            <person name="Chen Y."/>
            <person name="Li M."/>
            <person name="Jiang H."/>
            <person name="Wu G."/>
        </authorList>
    </citation>
    <scope>NUCLEOTIDE SEQUENCE [LARGE SCALE GENOMIC DNA]</scope>
    <source>
        <strain evidence="3">cv. GZQX0401</strain>
        <tissue evidence="2">Young leaves</tissue>
    </source>
</reference>
<sequence length="120" mass="13578">MRSHWKRRNDKVANATYTPEDSEGIKTQVASVTFSCASASSTPESQRLYKQTSRARHSAARAREALKRGREFLSTSRERDPEPRTSRAQVMFPGDANCCPFTRKSCLPMHRSGLFPREAT</sequence>
<feature type="compositionally biased region" description="Basic and acidic residues" evidence="1">
    <location>
        <begin position="67"/>
        <end position="85"/>
    </location>
</feature>
<gene>
    <name evidence="2" type="ORF">JCGZ_13591</name>
</gene>
<accession>A0A067KA87</accession>
<dbReference type="Proteomes" id="UP000027138">
    <property type="component" value="Unassembled WGS sequence"/>
</dbReference>
<evidence type="ECO:0000313" key="2">
    <source>
        <dbReference type="EMBL" id="KDP33151.1"/>
    </source>
</evidence>
<proteinExistence type="predicted"/>
<evidence type="ECO:0000256" key="1">
    <source>
        <dbReference type="SAM" id="MobiDB-lite"/>
    </source>
</evidence>